<sequence length="55" mass="5784">MIFNDFALGTELLNGEIIFGHSEASLSAVPVPAAVWLFGSGLAGLVGIARRRRNA</sequence>
<dbReference type="AlphaFoldDB" id="A0A426QIQ5"/>
<evidence type="ECO:0000256" key="1">
    <source>
        <dbReference type="SAM" id="Phobius"/>
    </source>
</evidence>
<keyword evidence="3" id="KW-1185">Reference proteome</keyword>
<keyword evidence="1" id="KW-0472">Membrane</keyword>
<feature type="transmembrane region" description="Helical" evidence="1">
    <location>
        <begin position="29"/>
        <end position="49"/>
    </location>
</feature>
<dbReference type="RefSeq" id="WP_125180938.1">
    <property type="nucleotide sequence ID" value="NZ_QZMU01000001.1"/>
</dbReference>
<keyword evidence="1" id="KW-0812">Transmembrane</keyword>
<dbReference type="NCBIfam" id="TIGR02595">
    <property type="entry name" value="PEP_CTERM"/>
    <property type="match status" value="1"/>
</dbReference>
<dbReference type="NCBIfam" id="TIGR03370">
    <property type="entry name" value="VPLPA-CTERM"/>
    <property type="match status" value="1"/>
</dbReference>
<dbReference type="EMBL" id="QZMU01000001">
    <property type="protein sequence ID" value="RRQ21596.1"/>
    <property type="molecule type" value="Genomic_DNA"/>
</dbReference>
<reference evidence="2 3" key="1">
    <citation type="journal article" date="2010" name="Int. J. Syst. Evol. Microbiol.">
        <title>Thiohalobacter thiocyanaticus gen. nov., sp. nov., a moderately halophilic, sulfur-oxidizing gammaproteobacterium from hypersaline lakes, that utilizes thiocyanate.</title>
        <authorList>
            <person name="Sorokin D.Y."/>
            <person name="Kovaleva O.L."/>
            <person name="Tourova T.P."/>
            <person name="Muyzer G."/>
        </authorList>
    </citation>
    <scope>NUCLEOTIDE SEQUENCE [LARGE SCALE GENOMIC DNA]</scope>
    <source>
        <strain evidence="2 3">Hrh1</strain>
    </source>
</reference>
<gene>
    <name evidence="2" type="ORF">D6C00_06330</name>
</gene>
<comment type="caution">
    <text evidence="2">The sequence shown here is derived from an EMBL/GenBank/DDBJ whole genome shotgun (WGS) entry which is preliminary data.</text>
</comment>
<dbReference type="InterPro" id="IPR013424">
    <property type="entry name" value="Ice-binding_C"/>
</dbReference>
<dbReference type="Proteomes" id="UP000287798">
    <property type="component" value="Unassembled WGS sequence"/>
</dbReference>
<proteinExistence type="predicted"/>
<keyword evidence="1" id="KW-1133">Transmembrane helix</keyword>
<organism evidence="2 3">
    <name type="scientific">Thiohalobacter thiocyanaticus</name>
    <dbReference type="NCBI Taxonomy" id="585455"/>
    <lineage>
        <taxon>Bacteria</taxon>
        <taxon>Pseudomonadati</taxon>
        <taxon>Pseudomonadota</taxon>
        <taxon>Gammaproteobacteria</taxon>
        <taxon>Thiohalobacterales</taxon>
        <taxon>Thiohalobacteraceae</taxon>
        <taxon>Thiohalobacter</taxon>
    </lineage>
</organism>
<evidence type="ECO:0000313" key="2">
    <source>
        <dbReference type="EMBL" id="RRQ21596.1"/>
    </source>
</evidence>
<name>A0A426QIQ5_9GAMM</name>
<accession>A0A426QIQ5</accession>
<dbReference type="InterPro" id="IPR022472">
    <property type="entry name" value="VPLPA-CTERM"/>
</dbReference>
<evidence type="ECO:0000313" key="3">
    <source>
        <dbReference type="Proteomes" id="UP000287798"/>
    </source>
</evidence>
<protein>
    <submittedName>
        <fullName evidence="2">VPLPA-CTERM sorting domain-containing protein</fullName>
    </submittedName>
</protein>